<keyword evidence="1 3" id="KW-0378">Hydrolase</keyword>
<dbReference type="PANTHER" id="PTHR43674:SF2">
    <property type="entry name" value="BETA-UREIDOPROPIONASE"/>
    <property type="match status" value="1"/>
</dbReference>
<gene>
    <name evidence="3" type="ORF">IQ24_03081</name>
</gene>
<evidence type="ECO:0000259" key="2">
    <source>
        <dbReference type="PROSITE" id="PS50263"/>
    </source>
</evidence>
<dbReference type="InterPro" id="IPR050345">
    <property type="entry name" value="Aliph_Amidase/BUP"/>
</dbReference>
<dbReference type="PANTHER" id="PTHR43674">
    <property type="entry name" value="NITRILASE C965.09-RELATED"/>
    <property type="match status" value="1"/>
</dbReference>
<dbReference type="PROSITE" id="PS50263">
    <property type="entry name" value="CN_HYDROLASE"/>
    <property type="match status" value="1"/>
</dbReference>
<dbReference type="InterPro" id="IPR036526">
    <property type="entry name" value="C-N_Hydrolase_sf"/>
</dbReference>
<sequence length="281" mass="30422">MTQKVQEKQTVAVACLQFEPQFGQVEANLAEIDRLVRDAAAKGAKILVLPELADTGYVFESAEELRELAAPIPEGRPSQVLMALAAELGVYIAAGLCEKAGDTFYNAAIFCGPEGYLGTFRKLHLWNKEKLFFRSGDLGMPVFDTAYGKVGVAICYDGWFPETFRGLVAGGAELICVPTNWVPIPDQPAGGEPMANILHKAAAHSNGVAIACADRVGVERGQLFLGCSLIVGPRGWPLAGPASPTNPEILIADVLFGDLENQRRVSERNNVWEDRRTDLYT</sequence>
<evidence type="ECO:0000313" key="3">
    <source>
        <dbReference type="EMBL" id="TWI31223.1"/>
    </source>
</evidence>
<dbReference type="AlphaFoldDB" id="A0A562NGK3"/>
<name>A0A562NGK3_9RHOB</name>
<dbReference type="Gene3D" id="3.60.110.10">
    <property type="entry name" value="Carbon-nitrogen hydrolase"/>
    <property type="match status" value="1"/>
</dbReference>
<dbReference type="Pfam" id="PF00795">
    <property type="entry name" value="CN_hydrolase"/>
    <property type="match status" value="1"/>
</dbReference>
<keyword evidence="4" id="KW-1185">Reference proteome</keyword>
<proteinExistence type="predicted"/>
<evidence type="ECO:0000256" key="1">
    <source>
        <dbReference type="ARBA" id="ARBA00022801"/>
    </source>
</evidence>
<dbReference type="GO" id="GO:0016811">
    <property type="term" value="F:hydrolase activity, acting on carbon-nitrogen (but not peptide) bonds, in linear amides"/>
    <property type="evidence" value="ECO:0007669"/>
    <property type="project" value="TreeGrafter"/>
</dbReference>
<reference evidence="3 4" key="1">
    <citation type="journal article" date="2015" name="Stand. Genomic Sci.">
        <title>Genomic Encyclopedia of Bacterial and Archaeal Type Strains, Phase III: the genomes of soil and plant-associated and newly described type strains.</title>
        <authorList>
            <person name="Whitman W.B."/>
            <person name="Woyke T."/>
            <person name="Klenk H.P."/>
            <person name="Zhou Y."/>
            <person name="Lilburn T.G."/>
            <person name="Beck B.J."/>
            <person name="De Vos P."/>
            <person name="Vandamme P."/>
            <person name="Eisen J.A."/>
            <person name="Garrity G."/>
            <person name="Hugenholtz P."/>
            <person name="Kyrpides N.C."/>
        </authorList>
    </citation>
    <scope>NUCLEOTIDE SEQUENCE [LARGE SCALE GENOMIC DNA]</scope>
    <source>
        <strain evidence="3 4">CGMCC 1.5364</strain>
    </source>
</reference>
<evidence type="ECO:0000313" key="4">
    <source>
        <dbReference type="Proteomes" id="UP000316225"/>
    </source>
</evidence>
<organism evidence="3 4">
    <name type="scientific">Paracoccus sulfuroxidans</name>
    <dbReference type="NCBI Taxonomy" id="384678"/>
    <lineage>
        <taxon>Bacteria</taxon>
        <taxon>Pseudomonadati</taxon>
        <taxon>Pseudomonadota</taxon>
        <taxon>Alphaproteobacteria</taxon>
        <taxon>Rhodobacterales</taxon>
        <taxon>Paracoccaceae</taxon>
        <taxon>Paracoccus</taxon>
    </lineage>
</organism>
<feature type="domain" description="CN hydrolase" evidence="2">
    <location>
        <begin position="11"/>
        <end position="256"/>
    </location>
</feature>
<protein>
    <submittedName>
        <fullName evidence="3">Putative amidohydrolase</fullName>
    </submittedName>
</protein>
<dbReference type="EMBL" id="VLKU01000010">
    <property type="protein sequence ID" value="TWI31223.1"/>
    <property type="molecule type" value="Genomic_DNA"/>
</dbReference>
<comment type="caution">
    <text evidence="3">The sequence shown here is derived from an EMBL/GenBank/DDBJ whole genome shotgun (WGS) entry which is preliminary data.</text>
</comment>
<dbReference type="OrthoDB" id="9803803at2"/>
<dbReference type="InterPro" id="IPR003010">
    <property type="entry name" value="C-N_Hydrolase"/>
</dbReference>
<dbReference type="Proteomes" id="UP000316225">
    <property type="component" value="Unassembled WGS sequence"/>
</dbReference>
<dbReference type="SUPFAM" id="SSF56317">
    <property type="entry name" value="Carbon-nitrogen hydrolase"/>
    <property type="match status" value="1"/>
</dbReference>
<accession>A0A562NGK3</accession>
<dbReference type="CDD" id="cd07580">
    <property type="entry name" value="nitrilase_2"/>
    <property type="match status" value="1"/>
</dbReference>